<dbReference type="InterPro" id="IPR011051">
    <property type="entry name" value="RmlC_Cupin_sf"/>
</dbReference>
<proteinExistence type="predicted"/>
<dbReference type="EMBL" id="BAAARW010000003">
    <property type="protein sequence ID" value="GAA2405138.1"/>
    <property type="molecule type" value="Genomic_DNA"/>
</dbReference>
<accession>A0ABP5VJV9</accession>
<comment type="caution">
    <text evidence="1">The sequence shown here is derived from an EMBL/GenBank/DDBJ whole genome shotgun (WGS) entry which is preliminary data.</text>
</comment>
<evidence type="ECO:0000313" key="1">
    <source>
        <dbReference type="EMBL" id="GAA2405138.1"/>
    </source>
</evidence>
<organism evidence="1 2">
    <name type="scientific">Actinomadura vinacea</name>
    <dbReference type="NCBI Taxonomy" id="115336"/>
    <lineage>
        <taxon>Bacteria</taxon>
        <taxon>Bacillati</taxon>
        <taxon>Actinomycetota</taxon>
        <taxon>Actinomycetes</taxon>
        <taxon>Streptosporangiales</taxon>
        <taxon>Thermomonosporaceae</taxon>
        <taxon>Actinomadura</taxon>
    </lineage>
</organism>
<protein>
    <recommendedName>
        <fullName evidence="3">Cupin domain-containing protein</fullName>
    </recommendedName>
</protein>
<evidence type="ECO:0008006" key="3">
    <source>
        <dbReference type="Google" id="ProtNLM"/>
    </source>
</evidence>
<dbReference type="Proteomes" id="UP001501231">
    <property type="component" value="Unassembled WGS sequence"/>
</dbReference>
<gene>
    <name evidence="1" type="ORF">GCM10010191_11150</name>
</gene>
<keyword evidence="2" id="KW-1185">Reference proteome</keyword>
<sequence length="166" mass="18587">MSIDSPEASSQLFANIPGTAGRKRLEFFDRTAMPEVEIENGEQYCEYPENVPESADLHAFHDGLCAVQTLYADHEENGLSLGCYYFPPNIEFPRHWHDCDQIVVVVEGSVSLGRTVLKPGAGYYTKAGTTYTFKVGPAGVRILEFRAVSNFRTVFVEDKPEKYVKP</sequence>
<dbReference type="SUPFAM" id="SSF51182">
    <property type="entry name" value="RmlC-like cupins"/>
    <property type="match status" value="1"/>
</dbReference>
<reference evidence="2" key="1">
    <citation type="journal article" date="2019" name="Int. J. Syst. Evol. Microbiol.">
        <title>The Global Catalogue of Microorganisms (GCM) 10K type strain sequencing project: providing services to taxonomists for standard genome sequencing and annotation.</title>
        <authorList>
            <consortium name="The Broad Institute Genomics Platform"/>
            <consortium name="The Broad Institute Genome Sequencing Center for Infectious Disease"/>
            <person name="Wu L."/>
            <person name="Ma J."/>
        </authorList>
    </citation>
    <scope>NUCLEOTIDE SEQUENCE [LARGE SCALE GENOMIC DNA]</scope>
    <source>
        <strain evidence="2">JCM 3325</strain>
    </source>
</reference>
<name>A0ABP5VJV9_9ACTN</name>
<dbReference type="Gene3D" id="2.60.120.10">
    <property type="entry name" value="Jelly Rolls"/>
    <property type="match status" value="1"/>
</dbReference>
<dbReference type="InterPro" id="IPR014710">
    <property type="entry name" value="RmlC-like_jellyroll"/>
</dbReference>
<dbReference type="RefSeq" id="WP_344587390.1">
    <property type="nucleotide sequence ID" value="NZ_BAAARW010000003.1"/>
</dbReference>
<evidence type="ECO:0000313" key="2">
    <source>
        <dbReference type="Proteomes" id="UP001501231"/>
    </source>
</evidence>